<evidence type="ECO:0000313" key="2">
    <source>
        <dbReference type="WBParaSite" id="nRc.2.0.1.t47386-RA"/>
    </source>
</evidence>
<proteinExistence type="predicted"/>
<sequence>MMWHEKPKSVMWHEKHPVDYSNGSEIIKHKFSSTLRRKILFYNASDRWYTHCFPTNETFLVEEFRKRESPHSLSSSANSGTI</sequence>
<name>A0A915LC62_ROMCU</name>
<dbReference type="Proteomes" id="UP000887565">
    <property type="component" value="Unplaced"/>
</dbReference>
<protein>
    <submittedName>
        <fullName evidence="2">Uncharacterized protein</fullName>
    </submittedName>
</protein>
<accession>A0A915LC62</accession>
<evidence type="ECO:0000313" key="1">
    <source>
        <dbReference type="Proteomes" id="UP000887565"/>
    </source>
</evidence>
<dbReference type="AlphaFoldDB" id="A0A915LC62"/>
<dbReference type="WBParaSite" id="nRc.2.0.1.t47386-RA">
    <property type="protein sequence ID" value="nRc.2.0.1.t47386-RA"/>
    <property type="gene ID" value="nRc.2.0.1.g47386"/>
</dbReference>
<reference evidence="2" key="1">
    <citation type="submission" date="2022-11" db="UniProtKB">
        <authorList>
            <consortium name="WormBaseParasite"/>
        </authorList>
    </citation>
    <scope>IDENTIFICATION</scope>
</reference>
<keyword evidence="1" id="KW-1185">Reference proteome</keyword>
<organism evidence="1 2">
    <name type="scientific">Romanomermis culicivorax</name>
    <name type="common">Nematode worm</name>
    <dbReference type="NCBI Taxonomy" id="13658"/>
    <lineage>
        <taxon>Eukaryota</taxon>
        <taxon>Metazoa</taxon>
        <taxon>Ecdysozoa</taxon>
        <taxon>Nematoda</taxon>
        <taxon>Enoplea</taxon>
        <taxon>Dorylaimia</taxon>
        <taxon>Mermithida</taxon>
        <taxon>Mermithoidea</taxon>
        <taxon>Mermithidae</taxon>
        <taxon>Romanomermis</taxon>
    </lineage>
</organism>